<dbReference type="PANTHER" id="PTHR30255">
    <property type="entry name" value="SINGLE-STRANDED-DNA-SPECIFIC EXONUCLEASE RECJ"/>
    <property type="match status" value="1"/>
</dbReference>
<organism evidence="1 2">
    <name type="scientific">Corallococcus terminator</name>
    <dbReference type="NCBI Taxonomy" id="2316733"/>
    <lineage>
        <taxon>Bacteria</taxon>
        <taxon>Pseudomonadati</taxon>
        <taxon>Myxococcota</taxon>
        <taxon>Myxococcia</taxon>
        <taxon>Myxococcales</taxon>
        <taxon>Cystobacterineae</taxon>
        <taxon>Myxococcaceae</taxon>
        <taxon>Corallococcus</taxon>
    </lineage>
</organism>
<dbReference type="InterPro" id="IPR038763">
    <property type="entry name" value="DHH_sf"/>
</dbReference>
<sequence length="371" mass="39801">MLLGHTRDASWPAPEPALAEARRFLEDCRGKHVLVVPHPTADGLASGVLMLRALQSLGARPTARLPGKGEDLHSETFLERLGTAPAEALVVLDMGSRWGGPLLPGLPTLVVDRHDRRGANGFPPGVQVLSAHGHEPVANTSVLTYVLMSPFVVPGPLEWLAALGTVAALGPDAPMPFLKDALRRAKRTAVVETVSLLNAATRSHRVATPLAMQVLLRAGSASDILESRVLGVDALRDCRLEVQREVVRCAKTPPRFAGKVALLLFSSETQVHPLVAVRWAQRMPDHVVIAANTGYVPGRVDFTLRSRAPVNLTGLIGSGERATLEETSEEGDVRHVASGHLPPPDFLRMLEGMGFRGLNDRDVERRGVAPG</sequence>
<dbReference type="OrthoDB" id="868021at2"/>
<dbReference type="Proteomes" id="UP000268094">
    <property type="component" value="Unassembled WGS sequence"/>
</dbReference>
<reference evidence="2" key="1">
    <citation type="submission" date="2018-09" db="EMBL/GenBank/DDBJ databases">
        <authorList>
            <person name="Livingstone P.G."/>
            <person name="Whitworth D.E."/>
        </authorList>
    </citation>
    <scope>NUCLEOTIDE SEQUENCE [LARGE SCALE GENOMIC DNA]</scope>
    <source>
        <strain evidence="2">CA054A</strain>
    </source>
</reference>
<accession>A0A3A8JJD3</accession>
<dbReference type="SUPFAM" id="SSF64182">
    <property type="entry name" value="DHH phosphoesterases"/>
    <property type="match status" value="1"/>
</dbReference>
<dbReference type="AlphaFoldDB" id="A0A3A8JJD3"/>
<name>A0A3A8JJD3_9BACT</name>
<protein>
    <submittedName>
        <fullName evidence="1">DHH family phosphoesterase</fullName>
    </submittedName>
</protein>
<gene>
    <name evidence="1" type="ORF">D7V88_07840</name>
</gene>
<evidence type="ECO:0000313" key="1">
    <source>
        <dbReference type="EMBL" id="RKG91960.1"/>
    </source>
</evidence>
<dbReference type="EMBL" id="RAVZ01000035">
    <property type="protein sequence ID" value="RKG91960.1"/>
    <property type="molecule type" value="Genomic_DNA"/>
</dbReference>
<keyword evidence="2" id="KW-1185">Reference proteome</keyword>
<evidence type="ECO:0000313" key="2">
    <source>
        <dbReference type="Proteomes" id="UP000268094"/>
    </source>
</evidence>
<comment type="caution">
    <text evidence="1">The sequence shown here is derived from an EMBL/GenBank/DDBJ whole genome shotgun (WGS) entry which is preliminary data.</text>
</comment>
<dbReference type="InterPro" id="IPR051673">
    <property type="entry name" value="SSDNA_exonuclease_RecJ"/>
</dbReference>
<dbReference type="RefSeq" id="WP_120539981.1">
    <property type="nucleotide sequence ID" value="NZ_RAVZ01000035.1"/>
</dbReference>
<proteinExistence type="predicted"/>
<dbReference type="PANTHER" id="PTHR30255:SF2">
    <property type="entry name" value="SINGLE-STRANDED-DNA-SPECIFIC EXONUCLEASE RECJ"/>
    <property type="match status" value="1"/>
</dbReference>